<feature type="compositionally biased region" description="Basic and acidic residues" evidence="6">
    <location>
        <begin position="97"/>
        <end position="112"/>
    </location>
</feature>
<dbReference type="STRING" id="1088818.A0A2I0A456"/>
<evidence type="ECO:0000259" key="7">
    <source>
        <dbReference type="PROSITE" id="PS50102"/>
    </source>
</evidence>
<dbReference type="GO" id="GO:0005730">
    <property type="term" value="C:nucleolus"/>
    <property type="evidence" value="ECO:0007669"/>
    <property type="project" value="UniProtKB-SubCell"/>
</dbReference>
<dbReference type="GO" id="GO:0003723">
    <property type="term" value="F:RNA binding"/>
    <property type="evidence" value="ECO:0007669"/>
    <property type="project" value="UniProtKB-UniRule"/>
</dbReference>
<feature type="region of interest" description="Disordered" evidence="6">
    <location>
        <begin position="97"/>
        <end position="120"/>
    </location>
</feature>
<evidence type="ECO:0000256" key="4">
    <source>
        <dbReference type="ARBA" id="ARBA00023242"/>
    </source>
</evidence>
<keyword evidence="9" id="KW-1185">Reference proteome</keyword>
<dbReference type="InterPro" id="IPR000504">
    <property type="entry name" value="RRM_dom"/>
</dbReference>
<evidence type="ECO:0000256" key="6">
    <source>
        <dbReference type="SAM" id="MobiDB-lite"/>
    </source>
</evidence>
<dbReference type="Proteomes" id="UP000236161">
    <property type="component" value="Unassembled WGS sequence"/>
</dbReference>
<keyword evidence="3 5" id="KW-0694">RNA-binding</keyword>
<evidence type="ECO:0000256" key="2">
    <source>
        <dbReference type="ARBA" id="ARBA00007077"/>
    </source>
</evidence>
<comment type="subcellular location">
    <subcellularLocation>
        <location evidence="1">Nucleus</location>
        <location evidence="1">Nucleolus</location>
    </subcellularLocation>
</comment>
<evidence type="ECO:0000256" key="5">
    <source>
        <dbReference type="PROSITE-ProRule" id="PRU00176"/>
    </source>
</evidence>
<evidence type="ECO:0000313" key="8">
    <source>
        <dbReference type="EMBL" id="PKA50319.1"/>
    </source>
</evidence>
<evidence type="ECO:0000313" key="9">
    <source>
        <dbReference type="Proteomes" id="UP000236161"/>
    </source>
</evidence>
<accession>A0A2I0A456</accession>
<dbReference type="Gene3D" id="3.30.70.330">
    <property type="match status" value="1"/>
</dbReference>
<gene>
    <name evidence="8" type="ORF">AXF42_Ash013408</name>
</gene>
<dbReference type="PANTHER" id="PTHR23236">
    <property type="entry name" value="EUKARYOTIC TRANSLATION INITIATION FACTOR 4B/4H"/>
    <property type="match status" value="1"/>
</dbReference>
<evidence type="ECO:0000256" key="1">
    <source>
        <dbReference type="ARBA" id="ARBA00004604"/>
    </source>
</evidence>
<dbReference type="Pfam" id="PF00076">
    <property type="entry name" value="RRM_1"/>
    <property type="match status" value="1"/>
</dbReference>
<proteinExistence type="inferred from homology"/>
<keyword evidence="4" id="KW-0539">Nucleus</keyword>
<name>A0A2I0A456_9ASPA</name>
<dbReference type="EMBL" id="KZ452026">
    <property type="protein sequence ID" value="PKA50319.1"/>
    <property type="molecule type" value="Genomic_DNA"/>
</dbReference>
<dbReference type="InterPro" id="IPR012677">
    <property type="entry name" value="Nucleotide-bd_a/b_plait_sf"/>
</dbReference>
<dbReference type="PANTHER" id="PTHR23236:SF25">
    <property type="entry name" value="RNA-BINDING PROTEIN 34"/>
    <property type="match status" value="1"/>
</dbReference>
<comment type="similarity">
    <text evidence="2">Belongs to the RRM RBM34 family.</text>
</comment>
<feature type="domain" description="RRM" evidence="7">
    <location>
        <begin position="32"/>
        <end position="114"/>
    </location>
</feature>
<dbReference type="InterPro" id="IPR035979">
    <property type="entry name" value="RBD_domain_sf"/>
</dbReference>
<evidence type="ECO:0000256" key="3">
    <source>
        <dbReference type="ARBA" id="ARBA00022884"/>
    </source>
</evidence>
<protein>
    <recommendedName>
        <fullName evidence="7">RRM domain-containing protein</fullName>
    </recommendedName>
</protein>
<dbReference type="AlphaFoldDB" id="A0A2I0A456"/>
<sequence length="141" mass="16207">MAEIDGNHNRVDLACPPRKKMKGEAELYERKRTVLVGNLPCAVKDEELYQLFCSLDQSETNVQAVRVIVRDPNTTIEKGFAYVLFKTREAAKLRLQEGRPEDRGPYIKESAMRNKTPPFQTRKEIQGLETFHNKLSPNTSR</sequence>
<dbReference type="SUPFAM" id="SSF54928">
    <property type="entry name" value="RNA-binding domain, RBD"/>
    <property type="match status" value="1"/>
</dbReference>
<dbReference type="PROSITE" id="PS50102">
    <property type="entry name" value="RRM"/>
    <property type="match status" value="1"/>
</dbReference>
<organism evidence="8 9">
    <name type="scientific">Apostasia shenzhenica</name>
    <dbReference type="NCBI Taxonomy" id="1088818"/>
    <lineage>
        <taxon>Eukaryota</taxon>
        <taxon>Viridiplantae</taxon>
        <taxon>Streptophyta</taxon>
        <taxon>Embryophyta</taxon>
        <taxon>Tracheophyta</taxon>
        <taxon>Spermatophyta</taxon>
        <taxon>Magnoliopsida</taxon>
        <taxon>Liliopsida</taxon>
        <taxon>Asparagales</taxon>
        <taxon>Orchidaceae</taxon>
        <taxon>Apostasioideae</taxon>
        <taxon>Apostasia</taxon>
    </lineage>
</organism>
<reference evidence="8 9" key="1">
    <citation type="journal article" date="2017" name="Nature">
        <title>The Apostasia genome and the evolution of orchids.</title>
        <authorList>
            <person name="Zhang G.Q."/>
            <person name="Liu K.W."/>
            <person name="Li Z."/>
            <person name="Lohaus R."/>
            <person name="Hsiao Y.Y."/>
            <person name="Niu S.C."/>
            <person name="Wang J.Y."/>
            <person name="Lin Y.C."/>
            <person name="Xu Q."/>
            <person name="Chen L.J."/>
            <person name="Yoshida K."/>
            <person name="Fujiwara S."/>
            <person name="Wang Z.W."/>
            <person name="Zhang Y.Q."/>
            <person name="Mitsuda N."/>
            <person name="Wang M."/>
            <person name="Liu G.H."/>
            <person name="Pecoraro L."/>
            <person name="Huang H.X."/>
            <person name="Xiao X.J."/>
            <person name="Lin M."/>
            <person name="Wu X.Y."/>
            <person name="Wu W.L."/>
            <person name="Chen Y.Y."/>
            <person name="Chang S.B."/>
            <person name="Sakamoto S."/>
            <person name="Ohme-Takagi M."/>
            <person name="Yagi M."/>
            <person name="Zeng S.J."/>
            <person name="Shen C.Y."/>
            <person name="Yeh C.M."/>
            <person name="Luo Y.B."/>
            <person name="Tsai W.C."/>
            <person name="Van de Peer Y."/>
            <person name="Liu Z.J."/>
        </authorList>
    </citation>
    <scope>NUCLEOTIDE SEQUENCE [LARGE SCALE GENOMIC DNA]</scope>
    <source>
        <strain evidence="9">cv. Shenzhen</strain>
        <tissue evidence="8">Stem</tissue>
    </source>
</reference>
<dbReference type="OrthoDB" id="442677at2759"/>